<dbReference type="GO" id="GO:0016747">
    <property type="term" value="F:acyltransferase activity, transferring groups other than amino-acyl groups"/>
    <property type="evidence" value="ECO:0007669"/>
    <property type="project" value="InterPro"/>
</dbReference>
<dbReference type="OrthoDB" id="118951at2759"/>
<gene>
    <name evidence="4" type="ORF">O3G_MSEX012297</name>
</gene>
<evidence type="ECO:0000313" key="4">
    <source>
        <dbReference type="EMBL" id="KAG6460912.1"/>
    </source>
</evidence>
<reference evidence="4" key="1">
    <citation type="journal article" date="2016" name="Insect Biochem. Mol. Biol.">
        <title>Multifaceted biological insights from a draft genome sequence of the tobacco hornworm moth, Manduca sexta.</title>
        <authorList>
            <person name="Kanost M.R."/>
            <person name="Arrese E.L."/>
            <person name="Cao X."/>
            <person name="Chen Y.R."/>
            <person name="Chellapilla S."/>
            <person name="Goldsmith M.R."/>
            <person name="Grosse-Wilde E."/>
            <person name="Heckel D.G."/>
            <person name="Herndon N."/>
            <person name="Jiang H."/>
            <person name="Papanicolaou A."/>
            <person name="Qu J."/>
            <person name="Soulages J.L."/>
            <person name="Vogel H."/>
            <person name="Walters J."/>
            <person name="Waterhouse R.M."/>
            <person name="Ahn S.J."/>
            <person name="Almeida F.C."/>
            <person name="An C."/>
            <person name="Aqrawi P."/>
            <person name="Bretschneider A."/>
            <person name="Bryant W.B."/>
            <person name="Bucks S."/>
            <person name="Chao H."/>
            <person name="Chevignon G."/>
            <person name="Christen J.M."/>
            <person name="Clarke D.F."/>
            <person name="Dittmer N.T."/>
            <person name="Ferguson L.C.F."/>
            <person name="Garavelou S."/>
            <person name="Gordon K.H.J."/>
            <person name="Gunaratna R.T."/>
            <person name="Han Y."/>
            <person name="Hauser F."/>
            <person name="He Y."/>
            <person name="Heidel-Fischer H."/>
            <person name="Hirsh A."/>
            <person name="Hu Y."/>
            <person name="Jiang H."/>
            <person name="Kalra D."/>
            <person name="Klinner C."/>
            <person name="Konig C."/>
            <person name="Kovar C."/>
            <person name="Kroll A.R."/>
            <person name="Kuwar S.S."/>
            <person name="Lee S.L."/>
            <person name="Lehman R."/>
            <person name="Li K."/>
            <person name="Li Z."/>
            <person name="Liang H."/>
            <person name="Lovelace S."/>
            <person name="Lu Z."/>
            <person name="Mansfield J.H."/>
            <person name="McCulloch K.J."/>
            <person name="Mathew T."/>
            <person name="Morton B."/>
            <person name="Muzny D.M."/>
            <person name="Neunemann D."/>
            <person name="Ongeri F."/>
            <person name="Pauchet Y."/>
            <person name="Pu L.L."/>
            <person name="Pyrousis I."/>
            <person name="Rao X.J."/>
            <person name="Redding A."/>
            <person name="Roesel C."/>
            <person name="Sanchez-Gracia A."/>
            <person name="Schaack S."/>
            <person name="Shukla A."/>
            <person name="Tetreau G."/>
            <person name="Wang Y."/>
            <person name="Xiong G.H."/>
            <person name="Traut W."/>
            <person name="Walsh T.K."/>
            <person name="Worley K.C."/>
            <person name="Wu D."/>
            <person name="Wu W."/>
            <person name="Wu Y.Q."/>
            <person name="Zhang X."/>
            <person name="Zou Z."/>
            <person name="Zucker H."/>
            <person name="Briscoe A.D."/>
            <person name="Burmester T."/>
            <person name="Clem R.J."/>
            <person name="Feyereisen R."/>
            <person name="Grimmelikhuijzen C.J.P."/>
            <person name="Hamodrakas S.J."/>
            <person name="Hansson B.S."/>
            <person name="Huguet E."/>
            <person name="Jermiin L.S."/>
            <person name="Lan Q."/>
            <person name="Lehman H.K."/>
            <person name="Lorenzen M."/>
            <person name="Merzendorfer H."/>
            <person name="Michalopoulos I."/>
            <person name="Morton D.B."/>
            <person name="Muthukrishnan S."/>
            <person name="Oakeshott J.G."/>
            <person name="Palmer W."/>
            <person name="Park Y."/>
            <person name="Passarelli A.L."/>
            <person name="Rozas J."/>
            <person name="Schwartz L.M."/>
            <person name="Smith W."/>
            <person name="Southgate A."/>
            <person name="Vilcinskas A."/>
            <person name="Vogt R."/>
            <person name="Wang P."/>
            <person name="Werren J."/>
            <person name="Yu X.Q."/>
            <person name="Zhou J.J."/>
            <person name="Brown S.J."/>
            <person name="Scherer S.E."/>
            <person name="Richards S."/>
            <person name="Blissard G.W."/>
        </authorList>
    </citation>
    <scope>NUCLEOTIDE SEQUENCE</scope>
</reference>
<feature type="transmembrane region" description="Helical" evidence="1">
    <location>
        <begin position="338"/>
        <end position="362"/>
    </location>
</feature>
<dbReference type="PANTHER" id="PTHR11161:SF0">
    <property type="entry name" value="O-ACYLTRANSFERASE LIKE PROTEIN"/>
    <property type="match status" value="1"/>
</dbReference>
<sequence length="732" mass="83092">MEKFFVLVLMNLFFYKYTNGHLVIPTDGSMSNLAFDQQLYEDVLDPELCQEQINYLRLNNTLLLARFFDAGIRTPKGILEGNFLDMGNYHQCLGIQETLPDLSIDGKYCTISVPLDQDLVLPSFPDLPGLPDFPGWPDIPWPELNPELTRIPKETHDRVKTFRSLHADGLSNPRALLSSEKRDVTLNLAICIPKACTTREAIDGMLFNTTAVGFQYKDDFCRLPGDKPWVAADYIAIVIFGTIAVITILSTAYDIRHNIILKREPKQINKLLQSFSVYTNTRRLVTYTSVPGTLECLDGIRVMAMLWVIVGHTYVTKFNESLANPLDVLNWMTSFSSLWITSAPFTVDTFFMISGLLVVYTTAGKLTRMNLLKNLHFFYLNRLLRMFPVLAAFVLLQASILNWISDGPNWTTVAQSTNSCRVFWWSTLLHIQNYVNPGHMCVAQTWYLAVDVQMHILSPLVLFWVLGTRRRVAWTALTVAMILALVPATVYNVIMEFPAGPVTISRASEQAYYMFNYYVNTLTRCSPFFVGMIYGYLLHLNKGRVVMISKLSATVLWLCATILSTTVFMSSYPILQSDWDNQAVDTTINSVSRPAWALAIGWMVFACVHGYGGPINWYLSLKMWKFPSRLSYAMYIVHYSLMFVVNSTAITPYHFTVMGTMYRFFGDLGLTLVLSFVLTVTVDSPCSTLIKHFLGNGPKRQQVKPSIEEEKEGEFTGRINHAYISDETKSKL</sequence>
<feature type="transmembrane region" description="Helical" evidence="1">
    <location>
        <begin position="661"/>
        <end position="682"/>
    </location>
</feature>
<protein>
    <recommendedName>
        <fullName evidence="3">Nose resistant-to-fluoxetine protein N-terminal domain-containing protein</fullName>
    </recommendedName>
</protein>
<dbReference type="InterPro" id="IPR006621">
    <property type="entry name" value="Nose-resist-to-fluoxetine_N"/>
</dbReference>
<evidence type="ECO:0000256" key="2">
    <source>
        <dbReference type="SAM" id="SignalP"/>
    </source>
</evidence>
<evidence type="ECO:0000313" key="5">
    <source>
        <dbReference type="Proteomes" id="UP000791440"/>
    </source>
</evidence>
<dbReference type="EMBL" id="JH668705">
    <property type="protein sequence ID" value="KAG6460912.1"/>
    <property type="molecule type" value="Genomic_DNA"/>
</dbReference>
<dbReference type="Pfam" id="PF20146">
    <property type="entry name" value="NRF"/>
    <property type="match status" value="1"/>
</dbReference>
<evidence type="ECO:0000259" key="3">
    <source>
        <dbReference type="SMART" id="SM00703"/>
    </source>
</evidence>
<feature type="chain" id="PRO_5037272270" description="Nose resistant-to-fluoxetine protein N-terminal domain-containing protein" evidence="2">
    <location>
        <begin position="21"/>
        <end position="732"/>
    </location>
</feature>
<keyword evidence="1" id="KW-0812">Transmembrane</keyword>
<dbReference type="PANTHER" id="PTHR11161">
    <property type="entry name" value="O-ACYLTRANSFERASE"/>
    <property type="match status" value="1"/>
</dbReference>
<dbReference type="Proteomes" id="UP000791440">
    <property type="component" value="Unassembled WGS sequence"/>
</dbReference>
<feature type="transmembrane region" description="Helical" evidence="1">
    <location>
        <begin position="595"/>
        <end position="620"/>
    </location>
</feature>
<comment type="caution">
    <text evidence="4">The sequence shown here is derived from an EMBL/GenBank/DDBJ whole genome shotgun (WGS) entry which is preliminary data.</text>
</comment>
<dbReference type="InterPro" id="IPR052728">
    <property type="entry name" value="O2_lipid_transport_reg"/>
</dbReference>
<feature type="transmembrane region" description="Helical" evidence="1">
    <location>
        <begin position="632"/>
        <end position="655"/>
    </location>
</feature>
<keyword evidence="1" id="KW-1133">Transmembrane helix</keyword>
<feature type="transmembrane region" description="Helical" evidence="1">
    <location>
        <begin position="551"/>
        <end position="575"/>
    </location>
</feature>
<feature type="transmembrane region" description="Helical" evidence="1">
    <location>
        <begin position="473"/>
        <end position="495"/>
    </location>
</feature>
<accession>A0A922CWF0</accession>
<dbReference type="AlphaFoldDB" id="A0A922CWF0"/>
<evidence type="ECO:0000256" key="1">
    <source>
        <dbReference type="SAM" id="Phobius"/>
    </source>
</evidence>
<feature type="domain" description="Nose resistant-to-fluoxetine protein N-terminal" evidence="3">
    <location>
        <begin position="46"/>
        <end position="223"/>
    </location>
</feature>
<proteinExistence type="predicted"/>
<feature type="transmembrane region" description="Helical" evidence="1">
    <location>
        <begin position="234"/>
        <end position="253"/>
    </location>
</feature>
<reference evidence="4" key="2">
    <citation type="submission" date="2020-12" db="EMBL/GenBank/DDBJ databases">
        <authorList>
            <person name="Kanost M."/>
        </authorList>
    </citation>
    <scope>NUCLEOTIDE SEQUENCE</scope>
</reference>
<feature type="transmembrane region" description="Helical" evidence="1">
    <location>
        <begin position="446"/>
        <end position="466"/>
    </location>
</feature>
<dbReference type="Pfam" id="PF01757">
    <property type="entry name" value="Acyl_transf_3"/>
    <property type="match status" value="1"/>
</dbReference>
<keyword evidence="2" id="KW-0732">Signal</keyword>
<feature type="signal peptide" evidence="2">
    <location>
        <begin position="1"/>
        <end position="20"/>
    </location>
</feature>
<name>A0A922CWF0_MANSE</name>
<keyword evidence="5" id="KW-1185">Reference proteome</keyword>
<dbReference type="InterPro" id="IPR002656">
    <property type="entry name" value="Acyl_transf_3_dom"/>
</dbReference>
<feature type="transmembrane region" description="Helical" evidence="1">
    <location>
        <begin position="383"/>
        <end position="404"/>
    </location>
</feature>
<organism evidence="4 5">
    <name type="scientific">Manduca sexta</name>
    <name type="common">Tobacco hawkmoth</name>
    <name type="synonym">Tobacco hornworm</name>
    <dbReference type="NCBI Taxonomy" id="7130"/>
    <lineage>
        <taxon>Eukaryota</taxon>
        <taxon>Metazoa</taxon>
        <taxon>Ecdysozoa</taxon>
        <taxon>Arthropoda</taxon>
        <taxon>Hexapoda</taxon>
        <taxon>Insecta</taxon>
        <taxon>Pterygota</taxon>
        <taxon>Neoptera</taxon>
        <taxon>Endopterygota</taxon>
        <taxon>Lepidoptera</taxon>
        <taxon>Glossata</taxon>
        <taxon>Ditrysia</taxon>
        <taxon>Bombycoidea</taxon>
        <taxon>Sphingidae</taxon>
        <taxon>Sphinginae</taxon>
        <taxon>Sphingini</taxon>
        <taxon>Manduca</taxon>
    </lineage>
</organism>
<keyword evidence="1" id="KW-0472">Membrane</keyword>
<feature type="transmembrane region" description="Helical" evidence="1">
    <location>
        <begin position="515"/>
        <end position="539"/>
    </location>
</feature>
<dbReference type="SMART" id="SM00703">
    <property type="entry name" value="NRF"/>
    <property type="match status" value="1"/>
</dbReference>